<dbReference type="EMBL" id="PPXC01000013">
    <property type="protein sequence ID" value="POH72562.1"/>
    <property type="molecule type" value="Genomic_DNA"/>
</dbReference>
<dbReference type="InterPro" id="IPR011706">
    <property type="entry name" value="Cu-oxidase_C"/>
</dbReference>
<dbReference type="InterPro" id="IPR008972">
    <property type="entry name" value="Cupredoxin"/>
</dbReference>
<comment type="caution">
    <text evidence="2">The sequence shown here is derived from an EMBL/GenBank/DDBJ whole genome shotgun (WGS) entry which is preliminary data.</text>
</comment>
<dbReference type="RefSeq" id="WP_103466784.1">
    <property type="nucleotide sequence ID" value="NZ_PPXC01000013.1"/>
</dbReference>
<dbReference type="Pfam" id="PF07731">
    <property type="entry name" value="Cu-oxidase_2"/>
    <property type="match status" value="1"/>
</dbReference>
<organism evidence="2 3">
    <name type="scientific">Arthrobacter glacialis</name>
    <dbReference type="NCBI Taxonomy" id="1664"/>
    <lineage>
        <taxon>Bacteria</taxon>
        <taxon>Bacillati</taxon>
        <taxon>Actinomycetota</taxon>
        <taxon>Actinomycetes</taxon>
        <taxon>Micrococcales</taxon>
        <taxon>Micrococcaceae</taxon>
        <taxon>Arthrobacter</taxon>
    </lineage>
</organism>
<evidence type="ECO:0000313" key="3">
    <source>
        <dbReference type="Proteomes" id="UP000237061"/>
    </source>
</evidence>
<keyword evidence="3" id="KW-1185">Reference proteome</keyword>
<evidence type="ECO:0000313" key="2">
    <source>
        <dbReference type="EMBL" id="POH72562.1"/>
    </source>
</evidence>
<dbReference type="Gene3D" id="2.60.40.420">
    <property type="entry name" value="Cupredoxins - blue copper proteins"/>
    <property type="match status" value="1"/>
</dbReference>
<feature type="domain" description="Plastocyanin-like" evidence="1">
    <location>
        <begin position="24"/>
        <end position="75"/>
    </location>
</feature>
<dbReference type="PROSITE" id="PS51257">
    <property type="entry name" value="PROKAR_LIPOPROTEIN"/>
    <property type="match status" value="1"/>
</dbReference>
<proteinExistence type="predicted"/>
<sequence>MGKVHHGQHCPWVVSCQDHAGGFHRYVGSGGVRKDTVTVRPNQTVTVVFDADNPGQWLAHCNNAYHAERGMMAFFSYAK</sequence>
<reference evidence="2 3" key="1">
    <citation type="submission" date="2018-01" db="EMBL/GenBank/DDBJ databases">
        <title>Arthrobacter sp. nov., from glaciers in China.</title>
        <authorList>
            <person name="Liu Q."/>
            <person name="Xin Y.-H."/>
        </authorList>
    </citation>
    <scope>NUCLEOTIDE SEQUENCE [LARGE SCALE GENOMIC DNA]</scope>
    <source>
        <strain evidence="2 3">HLT2-12-2</strain>
    </source>
</reference>
<dbReference type="GO" id="GO:0016491">
    <property type="term" value="F:oxidoreductase activity"/>
    <property type="evidence" value="ECO:0007669"/>
    <property type="project" value="InterPro"/>
</dbReference>
<accession>A0A2S3ZUA7</accession>
<dbReference type="SUPFAM" id="SSF49503">
    <property type="entry name" value="Cupredoxins"/>
    <property type="match status" value="1"/>
</dbReference>
<dbReference type="GO" id="GO:0005507">
    <property type="term" value="F:copper ion binding"/>
    <property type="evidence" value="ECO:0007669"/>
    <property type="project" value="InterPro"/>
</dbReference>
<name>A0A2S3ZUA7_ARTGL</name>
<protein>
    <recommendedName>
        <fullName evidence="1">Plastocyanin-like domain-containing protein</fullName>
    </recommendedName>
</protein>
<gene>
    <name evidence="2" type="ORF">CVS27_15265</name>
</gene>
<evidence type="ECO:0000259" key="1">
    <source>
        <dbReference type="Pfam" id="PF07731"/>
    </source>
</evidence>
<dbReference type="AlphaFoldDB" id="A0A2S3ZUA7"/>
<dbReference type="Proteomes" id="UP000237061">
    <property type="component" value="Unassembled WGS sequence"/>
</dbReference>